<dbReference type="InterPro" id="IPR025452">
    <property type="entry name" value="DUF4218"/>
</dbReference>
<reference evidence="3" key="1">
    <citation type="submission" date="2020-06" db="EMBL/GenBank/DDBJ databases">
        <authorList>
            <person name="Li T."/>
            <person name="Hu X."/>
            <person name="Zhang T."/>
            <person name="Song X."/>
            <person name="Zhang H."/>
            <person name="Dai N."/>
            <person name="Sheng W."/>
            <person name="Hou X."/>
            <person name="Wei L."/>
        </authorList>
    </citation>
    <scope>NUCLEOTIDE SEQUENCE</scope>
    <source>
        <strain evidence="3">G02</strain>
        <tissue evidence="3">Leaf</tissue>
    </source>
</reference>
<feature type="domain" description="DUF4218" evidence="1">
    <location>
        <begin position="442"/>
        <end position="547"/>
    </location>
</feature>
<comment type="caution">
    <text evidence="3">The sequence shown here is derived from an EMBL/GenBank/DDBJ whole genome shotgun (WGS) entry which is preliminary data.</text>
</comment>
<dbReference type="Pfam" id="PF13963">
    <property type="entry name" value="Transpos_assoc"/>
    <property type="match status" value="1"/>
</dbReference>
<dbReference type="PANTHER" id="PTHR10775:SF182">
    <property type="entry name" value="TRANSPOSON, EN_SPM-LIKE, TRANSPOSASE-ASSOCIATED DOMAIN PROTEIN-RELATED"/>
    <property type="match status" value="1"/>
</dbReference>
<gene>
    <name evidence="3" type="ORF">Sradi_3986000</name>
</gene>
<dbReference type="InterPro" id="IPR029480">
    <property type="entry name" value="Transpos_assoc"/>
</dbReference>
<sequence>MYEKNLPNRQGLTPQFQDGVIAFIEWAKSQHAYMDGDKIRCLCRKCKNKLFKVTDEVNFDLYMKDFIPEYYNWTSHGEERVQEYFEAVTAPLLQDEVTSTQLGDATHINWAQRMVLDAAGPTFCSSTYRQDCAPDDVSGLADQFHDVLHVAPLWNDCTTSQLATVAELVDIKADGHIPQRIYDRICQWGDHTMLRDHTLPLDYYNMKKLIKDLGLPMEKIDACNNGCILYWKDDIDLDYCKFCGTARYKSTRVRNPTFSHPECACNGRKTCYFDCHRQFLPPDQPYRRNKKAFTKNQVERKVARPRLTGEQIRDWVEEFSVAVEALLSHPDGYGSEHKWSKKSIFWELEYWSMHLIRHNLDVMHIEKNVFDNIFNTVMDIKGKMKDNLIARKDLQIICNRPELEVDKRRPYVMPKAVYTLTRDQKKSIFEWITSLMFPDDVNKVQELEDTVPIIMCNLEKNFSLSFFDSMEHLIVHLLHEALVGGPIQYRWMYPFERFLRGLKMKVKNKAHVEASIVEAYLVEEIGLFCSQYFEPQVLCKRNRPGRNDVLTMNDTYPTVYFQLSGTSYWCLKEEMAEWIRTTYN</sequence>
<name>A0AAW2PLJ5_SESRA</name>
<dbReference type="AlphaFoldDB" id="A0AAW2PLJ5"/>
<accession>A0AAW2PLJ5</accession>
<proteinExistence type="predicted"/>
<protein>
    <submittedName>
        <fullName evidence="3">Uncharacterized protein</fullName>
    </submittedName>
</protein>
<feature type="domain" description="Transposase-associated" evidence="2">
    <location>
        <begin position="9"/>
        <end position="78"/>
    </location>
</feature>
<dbReference type="Pfam" id="PF13960">
    <property type="entry name" value="DUF4218"/>
    <property type="match status" value="1"/>
</dbReference>
<evidence type="ECO:0000259" key="1">
    <source>
        <dbReference type="Pfam" id="PF13960"/>
    </source>
</evidence>
<organism evidence="3">
    <name type="scientific">Sesamum radiatum</name>
    <name type="common">Black benniseed</name>
    <dbReference type="NCBI Taxonomy" id="300843"/>
    <lineage>
        <taxon>Eukaryota</taxon>
        <taxon>Viridiplantae</taxon>
        <taxon>Streptophyta</taxon>
        <taxon>Embryophyta</taxon>
        <taxon>Tracheophyta</taxon>
        <taxon>Spermatophyta</taxon>
        <taxon>Magnoliopsida</taxon>
        <taxon>eudicotyledons</taxon>
        <taxon>Gunneridae</taxon>
        <taxon>Pentapetalae</taxon>
        <taxon>asterids</taxon>
        <taxon>lamiids</taxon>
        <taxon>Lamiales</taxon>
        <taxon>Pedaliaceae</taxon>
        <taxon>Sesamum</taxon>
    </lineage>
</organism>
<evidence type="ECO:0000259" key="2">
    <source>
        <dbReference type="Pfam" id="PF13963"/>
    </source>
</evidence>
<dbReference type="PANTHER" id="PTHR10775">
    <property type="entry name" value="OS08G0208400 PROTEIN"/>
    <property type="match status" value="1"/>
</dbReference>
<reference evidence="3" key="2">
    <citation type="journal article" date="2024" name="Plant">
        <title>Genomic evolution and insights into agronomic trait innovations of Sesamum species.</title>
        <authorList>
            <person name="Miao H."/>
            <person name="Wang L."/>
            <person name="Qu L."/>
            <person name="Liu H."/>
            <person name="Sun Y."/>
            <person name="Le M."/>
            <person name="Wang Q."/>
            <person name="Wei S."/>
            <person name="Zheng Y."/>
            <person name="Lin W."/>
            <person name="Duan Y."/>
            <person name="Cao H."/>
            <person name="Xiong S."/>
            <person name="Wang X."/>
            <person name="Wei L."/>
            <person name="Li C."/>
            <person name="Ma Q."/>
            <person name="Ju M."/>
            <person name="Zhao R."/>
            <person name="Li G."/>
            <person name="Mu C."/>
            <person name="Tian Q."/>
            <person name="Mei H."/>
            <person name="Zhang T."/>
            <person name="Gao T."/>
            <person name="Zhang H."/>
        </authorList>
    </citation>
    <scope>NUCLEOTIDE SEQUENCE</scope>
    <source>
        <strain evidence="3">G02</strain>
    </source>
</reference>
<evidence type="ECO:0000313" key="3">
    <source>
        <dbReference type="EMBL" id="KAL0355391.1"/>
    </source>
</evidence>
<dbReference type="EMBL" id="JACGWJ010000017">
    <property type="protein sequence ID" value="KAL0355391.1"/>
    <property type="molecule type" value="Genomic_DNA"/>
</dbReference>